<reference evidence="1" key="1">
    <citation type="submission" date="2024-12" db="EMBL/GenBank/DDBJ databases">
        <authorList>
            <person name="Wu N."/>
        </authorList>
    </citation>
    <scope>NUCLEOTIDE SEQUENCE</scope>
    <source>
        <strain evidence="1">P15</strain>
    </source>
</reference>
<evidence type="ECO:0000313" key="2">
    <source>
        <dbReference type="Proteomes" id="UP001631969"/>
    </source>
</evidence>
<sequence length="405" mass="44310">MIIRSLYRLAFFLLLAAGAGALAVLRGGQAAWFLAWLLTGAGAVSLSVFLFTLMKAEVSRSGENHMLYPKDELTVELKIRHTSFLPVLWMSVADHFVREADGHLYTVRKRVYPGWKRTFTVRYRISGLERGSYRYTGTELAAGDCWGLVQKRRLLPGSGGFTVLPEGRAVLPVGLPKGAGGDETEGASPFRPSMPGHGVRPYENGDPLHRIHWKSTARRDGLMTRMDEPALEWRFQVYVDASASSYQGRAELFEQAIRWAAGILQAAGDIRAMAGLAANGKPEIRLPPHLSDNGLPALRLLAVLETAGGQSFAELLMNGGSRPGSSAEAVVAVTPVIDFAVERALGQLCQGGCQVFVYHLLGARLAGERELEQKRRLEAAGCRVHQIREARLERTVRLHAESEGA</sequence>
<organism evidence="1 2">
    <name type="scientific">Paenibacillus mesotrionivorans</name>
    <dbReference type="NCBI Taxonomy" id="3160968"/>
    <lineage>
        <taxon>Bacteria</taxon>
        <taxon>Bacillati</taxon>
        <taxon>Bacillota</taxon>
        <taxon>Bacilli</taxon>
        <taxon>Bacillales</taxon>
        <taxon>Paenibacillaceae</taxon>
        <taxon>Paenibacillus</taxon>
    </lineage>
</organism>
<keyword evidence="2" id="KW-1185">Reference proteome</keyword>
<protein>
    <submittedName>
        <fullName evidence="1">DUF58 domain-containing protein</fullName>
    </submittedName>
</protein>
<dbReference type="EMBL" id="JBJURJ010000004">
    <property type="protein sequence ID" value="MFM9328322.1"/>
    <property type="molecule type" value="Genomic_DNA"/>
</dbReference>
<proteinExistence type="predicted"/>
<name>A0ACC7NZ40_9BACL</name>
<evidence type="ECO:0000313" key="1">
    <source>
        <dbReference type="EMBL" id="MFM9328322.1"/>
    </source>
</evidence>
<comment type="caution">
    <text evidence="1">The sequence shown here is derived from an EMBL/GenBank/DDBJ whole genome shotgun (WGS) entry which is preliminary data.</text>
</comment>
<dbReference type="Proteomes" id="UP001631969">
    <property type="component" value="Unassembled WGS sequence"/>
</dbReference>
<accession>A0ACC7NZ40</accession>
<gene>
    <name evidence="1" type="ORF">ACI1P1_08500</name>
</gene>